<evidence type="ECO:0000313" key="2">
    <source>
        <dbReference type="Proteomes" id="UP001060085"/>
    </source>
</evidence>
<gene>
    <name evidence="1" type="ORF">M9H77_06715</name>
</gene>
<sequence>MGYLFFADDILLFGEANDREFEFVKGVLRQFRAISSQQISIAKSKLMISKNAQPTMACHLSEQSGIPLTNDLGLYLDISFVDGRLSRTHLGPMVGRVQTKLEGWKTRVLSKAAWCILIKTLTTAISTYPMQVVKLPVNLRLQNQVLLAKLFCRLVKEKQALWAKVLCHKYENPLKCEEWVILLPCLAWYIVWLQILQSHAHVLYESMVELGINEMQQMIEQLSVGQVYEKVSLDQGGRDKVHWRKIWKCNGPTRYSMMLWQARLDKLPTNNLMFNRGYAAYSLCPVCSQEEESSLHHALRDSARVFDVWKKFFAQKDWTEFQSCSSVKE</sequence>
<protein>
    <submittedName>
        <fullName evidence="1">Uncharacterized protein</fullName>
    </submittedName>
</protein>
<proteinExistence type="predicted"/>
<dbReference type="Proteomes" id="UP001060085">
    <property type="component" value="Linkage Group LG02"/>
</dbReference>
<name>A0ACC0BT16_CATRO</name>
<reference evidence="2" key="1">
    <citation type="journal article" date="2023" name="Nat. Plants">
        <title>Single-cell RNA sequencing provides a high-resolution roadmap for understanding the multicellular compartmentation of specialized metabolism.</title>
        <authorList>
            <person name="Sun S."/>
            <person name="Shen X."/>
            <person name="Li Y."/>
            <person name="Li Y."/>
            <person name="Wang S."/>
            <person name="Li R."/>
            <person name="Zhang H."/>
            <person name="Shen G."/>
            <person name="Guo B."/>
            <person name="Wei J."/>
            <person name="Xu J."/>
            <person name="St-Pierre B."/>
            <person name="Chen S."/>
            <person name="Sun C."/>
        </authorList>
    </citation>
    <scope>NUCLEOTIDE SEQUENCE [LARGE SCALE GENOMIC DNA]</scope>
</reference>
<keyword evidence="2" id="KW-1185">Reference proteome</keyword>
<comment type="caution">
    <text evidence="1">The sequence shown here is derived from an EMBL/GenBank/DDBJ whole genome shotgun (WGS) entry which is preliminary data.</text>
</comment>
<organism evidence="1 2">
    <name type="scientific">Catharanthus roseus</name>
    <name type="common">Madagascar periwinkle</name>
    <name type="synonym">Vinca rosea</name>
    <dbReference type="NCBI Taxonomy" id="4058"/>
    <lineage>
        <taxon>Eukaryota</taxon>
        <taxon>Viridiplantae</taxon>
        <taxon>Streptophyta</taxon>
        <taxon>Embryophyta</taxon>
        <taxon>Tracheophyta</taxon>
        <taxon>Spermatophyta</taxon>
        <taxon>Magnoliopsida</taxon>
        <taxon>eudicotyledons</taxon>
        <taxon>Gunneridae</taxon>
        <taxon>Pentapetalae</taxon>
        <taxon>asterids</taxon>
        <taxon>lamiids</taxon>
        <taxon>Gentianales</taxon>
        <taxon>Apocynaceae</taxon>
        <taxon>Rauvolfioideae</taxon>
        <taxon>Vinceae</taxon>
        <taxon>Catharanthinae</taxon>
        <taxon>Catharanthus</taxon>
    </lineage>
</organism>
<evidence type="ECO:0000313" key="1">
    <source>
        <dbReference type="EMBL" id="KAI5675765.1"/>
    </source>
</evidence>
<dbReference type="EMBL" id="CM044702">
    <property type="protein sequence ID" value="KAI5675765.1"/>
    <property type="molecule type" value="Genomic_DNA"/>
</dbReference>
<accession>A0ACC0BT16</accession>